<evidence type="ECO:0000313" key="3">
    <source>
        <dbReference type="Proteomes" id="UP000830835"/>
    </source>
</evidence>
<accession>A0ABT0C698</accession>
<proteinExistence type="predicted"/>
<dbReference type="RefSeq" id="WP_244348310.1">
    <property type="nucleotide sequence ID" value="NZ_JAFIRA010000001.1"/>
</dbReference>
<organism evidence="2 3">
    <name type="scientific">Thermostichus vulcanus str. 'Rupite'</name>
    <dbReference type="NCBI Taxonomy" id="2813851"/>
    <lineage>
        <taxon>Bacteria</taxon>
        <taxon>Bacillati</taxon>
        <taxon>Cyanobacteriota</taxon>
        <taxon>Cyanophyceae</taxon>
        <taxon>Thermostichales</taxon>
        <taxon>Thermostichaceae</taxon>
        <taxon>Thermostichus</taxon>
    </lineage>
</organism>
<dbReference type="EMBL" id="JAFIRA010000001">
    <property type="protein sequence ID" value="MCJ2541306.1"/>
    <property type="molecule type" value="Genomic_DNA"/>
</dbReference>
<evidence type="ECO:0000256" key="1">
    <source>
        <dbReference type="SAM" id="MobiDB-lite"/>
    </source>
</evidence>
<feature type="compositionally biased region" description="Basic and acidic residues" evidence="1">
    <location>
        <begin position="1"/>
        <end position="12"/>
    </location>
</feature>
<name>A0ABT0C698_THEVL</name>
<evidence type="ECO:0000313" key="2">
    <source>
        <dbReference type="EMBL" id="MCJ2541306.1"/>
    </source>
</evidence>
<comment type="caution">
    <text evidence="2">The sequence shown here is derived from an EMBL/GenBank/DDBJ whole genome shotgun (WGS) entry which is preliminary data.</text>
</comment>
<dbReference type="InterPro" id="IPR021481">
    <property type="entry name" value="DUF3134"/>
</dbReference>
<dbReference type="Proteomes" id="UP000830835">
    <property type="component" value="Unassembled WGS sequence"/>
</dbReference>
<sequence length="72" mass="8199">MYNPSLREEPRDQPPTVVPSPSSLSIIDWLRQEGRLIEHPIEVTGLVLEEDIDDIDDLIGDDYGDDFDSDDE</sequence>
<keyword evidence="3" id="KW-1185">Reference proteome</keyword>
<protein>
    <submittedName>
        <fullName evidence="2">DUF3134 family protein</fullName>
    </submittedName>
</protein>
<gene>
    <name evidence="2" type="ORF">JX360_00035</name>
</gene>
<dbReference type="Pfam" id="PF11332">
    <property type="entry name" value="DUF3134"/>
    <property type="match status" value="1"/>
</dbReference>
<reference evidence="2" key="1">
    <citation type="submission" date="2021-02" db="EMBL/GenBank/DDBJ databases">
        <title>The CRISPR/cas machinery reduction and long-range gene transfer in the hot spring cyanobacterium Synechococcus.</title>
        <authorList>
            <person name="Dvorak P."/>
            <person name="Jahodarova E."/>
            <person name="Hasler P."/>
            <person name="Poulickova A."/>
        </authorList>
    </citation>
    <scope>NUCLEOTIDE SEQUENCE</scope>
    <source>
        <strain evidence="2">Rupite</strain>
    </source>
</reference>
<feature type="region of interest" description="Disordered" evidence="1">
    <location>
        <begin position="1"/>
        <end position="22"/>
    </location>
</feature>